<keyword evidence="3" id="KW-1185">Reference proteome</keyword>
<name>A0ABW3FKQ2_9HYPH</name>
<dbReference type="Proteomes" id="UP001597101">
    <property type="component" value="Unassembled WGS sequence"/>
</dbReference>
<reference evidence="3" key="1">
    <citation type="journal article" date="2019" name="Int. J. Syst. Evol. Microbiol.">
        <title>The Global Catalogue of Microorganisms (GCM) 10K type strain sequencing project: providing services to taxonomists for standard genome sequencing and annotation.</title>
        <authorList>
            <consortium name="The Broad Institute Genomics Platform"/>
            <consortium name="The Broad Institute Genome Sequencing Center for Infectious Disease"/>
            <person name="Wu L."/>
            <person name="Ma J."/>
        </authorList>
    </citation>
    <scope>NUCLEOTIDE SEQUENCE [LARGE SCALE GENOMIC DNA]</scope>
    <source>
        <strain evidence="3">CCUG 60023</strain>
    </source>
</reference>
<accession>A0ABW3FKQ2</accession>
<evidence type="ECO:0000313" key="2">
    <source>
        <dbReference type="EMBL" id="MFD0917835.1"/>
    </source>
</evidence>
<protein>
    <submittedName>
        <fullName evidence="2">Uncharacterized protein</fullName>
    </submittedName>
</protein>
<keyword evidence="1" id="KW-1133">Transmembrane helix</keyword>
<evidence type="ECO:0000256" key="1">
    <source>
        <dbReference type="SAM" id="Phobius"/>
    </source>
</evidence>
<proteinExistence type="predicted"/>
<sequence>MTSFLDSPAIALFLLGFLVVEGLGLAFVWQKSQRGLPPGQIISFLGAGLGFAAALFVVMAELSSLYLAIALLIAFIFHVCDIVQRWQR</sequence>
<dbReference type="RefSeq" id="WP_377213683.1">
    <property type="nucleotide sequence ID" value="NZ_JBHTJV010000025.1"/>
</dbReference>
<organism evidence="2 3">
    <name type="scientific">Pseudahrensia aquimaris</name>
    <dbReference type="NCBI Taxonomy" id="744461"/>
    <lineage>
        <taxon>Bacteria</taxon>
        <taxon>Pseudomonadati</taxon>
        <taxon>Pseudomonadota</taxon>
        <taxon>Alphaproteobacteria</taxon>
        <taxon>Hyphomicrobiales</taxon>
        <taxon>Ahrensiaceae</taxon>
        <taxon>Pseudahrensia</taxon>
    </lineage>
</organism>
<gene>
    <name evidence="2" type="ORF">ACFQ14_15630</name>
</gene>
<feature type="transmembrane region" description="Helical" evidence="1">
    <location>
        <begin position="65"/>
        <end position="83"/>
    </location>
</feature>
<comment type="caution">
    <text evidence="2">The sequence shown here is derived from an EMBL/GenBank/DDBJ whole genome shotgun (WGS) entry which is preliminary data.</text>
</comment>
<keyword evidence="1" id="KW-0812">Transmembrane</keyword>
<feature type="transmembrane region" description="Helical" evidence="1">
    <location>
        <begin position="41"/>
        <end position="59"/>
    </location>
</feature>
<feature type="transmembrane region" description="Helical" evidence="1">
    <location>
        <begin position="12"/>
        <end position="29"/>
    </location>
</feature>
<dbReference type="EMBL" id="JBHTJV010000025">
    <property type="protein sequence ID" value="MFD0917835.1"/>
    <property type="molecule type" value="Genomic_DNA"/>
</dbReference>
<evidence type="ECO:0000313" key="3">
    <source>
        <dbReference type="Proteomes" id="UP001597101"/>
    </source>
</evidence>
<keyword evidence="1" id="KW-0472">Membrane</keyword>